<dbReference type="InterPro" id="IPR013024">
    <property type="entry name" value="GGCT-like"/>
</dbReference>
<proteinExistence type="inferred from homology"/>
<organism evidence="5 6">
    <name type="scientific">Pythium insidiosum</name>
    <name type="common">Pythiosis disease agent</name>
    <dbReference type="NCBI Taxonomy" id="114742"/>
    <lineage>
        <taxon>Eukaryota</taxon>
        <taxon>Sar</taxon>
        <taxon>Stramenopiles</taxon>
        <taxon>Oomycota</taxon>
        <taxon>Peronosporomycetes</taxon>
        <taxon>Pythiales</taxon>
        <taxon>Pythiaceae</taxon>
        <taxon>Pythium</taxon>
    </lineage>
</organism>
<dbReference type="EMBL" id="JAKCXM010000281">
    <property type="protein sequence ID" value="KAJ0396747.1"/>
    <property type="molecule type" value="Genomic_DNA"/>
</dbReference>
<gene>
    <name evidence="5" type="ORF">P43SY_009702</name>
</gene>
<keyword evidence="6" id="KW-1185">Reference proteome</keyword>
<accession>A0AAD5LG18</accession>
<dbReference type="InterPro" id="IPR039126">
    <property type="entry name" value="GGACT"/>
</dbReference>
<reference evidence="5" key="1">
    <citation type="submission" date="2021-12" db="EMBL/GenBank/DDBJ databases">
        <title>Prjna785345.</title>
        <authorList>
            <person name="Rujirawat T."/>
            <person name="Krajaejun T."/>
        </authorList>
    </citation>
    <scope>NUCLEOTIDE SEQUENCE</scope>
    <source>
        <strain evidence="5">Pi057C3</strain>
    </source>
</reference>
<evidence type="ECO:0000259" key="4">
    <source>
        <dbReference type="Pfam" id="PF06094"/>
    </source>
</evidence>
<dbReference type="GO" id="GO:0061929">
    <property type="term" value="F:gamma-glutamylaminecyclotransferase activity"/>
    <property type="evidence" value="ECO:0007669"/>
    <property type="project" value="InterPro"/>
</dbReference>
<dbReference type="SUPFAM" id="SSF110857">
    <property type="entry name" value="Gamma-glutamyl cyclotransferase-like"/>
    <property type="match status" value="1"/>
</dbReference>
<dbReference type="Gene3D" id="3.10.490.10">
    <property type="entry name" value="Gamma-glutamyl cyclotransferase-like"/>
    <property type="match status" value="1"/>
</dbReference>
<evidence type="ECO:0000256" key="3">
    <source>
        <dbReference type="RuleBase" id="RU367036"/>
    </source>
</evidence>
<dbReference type="InterPro" id="IPR036568">
    <property type="entry name" value="GGCT-like_sf"/>
</dbReference>
<evidence type="ECO:0000313" key="6">
    <source>
        <dbReference type="Proteomes" id="UP001209570"/>
    </source>
</evidence>
<feature type="active site" description="Proton acceptor" evidence="2">
    <location>
        <position position="89"/>
    </location>
</feature>
<evidence type="ECO:0000256" key="1">
    <source>
        <dbReference type="ARBA" id="ARBA00008861"/>
    </source>
</evidence>
<dbReference type="Proteomes" id="UP001209570">
    <property type="component" value="Unassembled WGS sequence"/>
</dbReference>
<dbReference type="PANTHER" id="PTHR12510:SF4">
    <property type="entry name" value="GAMMA-GLUTAMYLAMINECYCLOTRANSFERASE"/>
    <property type="match status" value="1"/>
</dbReference>
<dbReference type="CDD" id="cd06661">
    <property type="entry name" value="GGCT_like"/>
    <property type="match status" value="1"/>
</dbReference>
<dbReference type="GO" id="GO:0005829">
    <property type="term" value="C:cytosol"/>
    <property type="evidence" value="ECO:0007669"/>
    <property type="project" value="TreeGrafter"/>
</dbReference>
<dbReference type="Pfam" id="PF06094">
    <property type="entry name" value="GGACT"/>
    <property type="match status" value="1"/>
</dbReference>
<name>A0AAD5LG18_PYTIN</name>
<comment type="caution">
    <text evidence="5">The sequence shown here is derived from an EMBL/GenBank/DDBJ whole genome shotgun (WGS) entry which is preliminary data.</text>
</comment>
<dbReference type="AlphaFoldDB" id="A0AAD5LG18"/>
<dbReference type="PANTHER" id="PTHR12510">
    <property type="entry name" value="TROPONIN C-AKIN-1 PROTEIN"/>
    <property type="match status" value="1"/>
</dbReference>
<evidence type="ECO:0000313" key="5">
    <source>
        <dbReference type="EMBL" id="KAJ0396747.1"/>
    </source>
</evidence>
<sequence>MTDTFVFVYGTLKRGFFNFESFVRPAIERGKAEYLCDGLTVASDLCLVLRKERQVPALYRATPGETGYRVPGEVFRVDADVLKALDILEGVAEANYYREEVEIELTTAAPAAGWAPGDVVRCQIYFKVFDASLAALDKVPEYTAALHAAYSSRRGTPMREILACIVGPVDSEQEQQ</sequence>
<feature type="domain" description="Gamma-glutamylcyclotransferase AIG2-like" evidence="4">
    <location>
        <begin position="6"/>
        <end position="126"/>
    </location>
</feature>
<protein>
    <recommendedName>
        <fullName evidence="3">Gamma-glutamylcyclotransferase family protein</fullName>
    </recommendedName>
</protein>
<dbReference type="InterPro" id="IPR009288">
    <property type="entry name" value="AIG2-like_dom"/>
</dbReference>
<evidence type="ECO:0000256" key="2">
    <source>
        <dbReference type="PIRSR" id="PIRSR639126-1"/>
    </source>
</evidence>
<comment type="similarity">
    <text evidence="1 3">Belongs to the gamma-glutamylcyclotransferase family.</text>
</comment>